<name>A0A1Q9DNH6_SYMMI</name>
<sequence>MGTTNCVSYRADAEKCQQGYHWQKWATLLRLLRQQWPWLQLRLLGLCRRDRHAQTDNWVLGCTSLWERRGLSMAHTLVTNAFFQVSAAPVRDVVPVICNELCSSEDISWADRFSHNLIQATPIPEGHLYGAPAVPAVNLQADVATVVRVPKRQTVKISSPKRLVELLSLASRLTARLQKKSGTRRIRYWASRRAPRIKSTAGPTSDSVLHLEQINKYTSRRVAKVEQSEVQEGAVYQNLIYRLPVAAADTATEAEVADTGCLEIQRRCSGYKGLLASAESALYLPDVQAVSSMLQAEEDRSNLRTNLFNLTRTLVARWRLAKYTGYTLPGGWLYLPGEYK</sequence>
<protein>
    <submittedName>
        <fullName evidence="1">Uncharacterized protein</fullName>
    </submittedName>
</protein>
<organism evidence="1 2">
    <name type="scientific">Symbiodinium microadriaticum</name>
    <name type="common">Dinoflagellate</name>
    <name type="synonym">Zooxanthella microadriatica</name>
    <dbReference type="NCBI Taxonomy" id="2951"/>
    <lineage>
        <taxon>Eukaryota</taxon>
        <taxon>Sar</taxon>
        <taxon>Alveolata</taxon>
        <taxon>Dinophyceae</taxon>
        <taxon>Suessiales</taxon>
        <taxon>Symbiodiniaceae</taxon>
        <taxon>Symbiodinium</taxon>
    </lineage>
</organism>
<comment type="caution">
    <text evidence="1">The sequence shown here is derived from an EMBL/GenBank/DDBJ whole genome shotgun (WGS) entry which is preliminary data.</text>
</comment>
<reference evidence="1 2" key="1">
    <citation type="submission" date="2016-02" db="EMBL/GenBank/DDBJ databases">
        <title>Genome analysis of coral dinoflagellate symbionts highlights evolutionary adaptations to a symbiotic lifestyle.</title>
        <authorList>
            <person name="Aranda M."/>
            <person name="Li Y."/>
            <person name="Liew Y.J."/>
            <person name="Baumgarten S."/>
            <person name="Simakov O."/>
            <person name="Wilson M."/>
            <person name="Piel J."/>
            <person name="Ashoor H."/>
            <person name="Bougouffa S."/>
            <person name="Bajic V.B."/>
            <person name="Ryu T."/>
            <person name="Ravasi T."/>
            <person name="Bayer T."/>
            <person name="Micklem G."/>
            <person name="Kim H."/>
            <person name="Bhak J."/>
            <person name="Lajeunesse T.C."/>
            <person name="Voolstra C.R."/>
        </authorList>
    </citation>
    <scope>NUCLEOTIDE SEQUENCE [LARGE SCALE GENOMIC DNA]</scope>
    <source>
        <strain evidence="1 2">CCMP2467</strain>
    </source>
</reference>
<proteinExistence type="predicted"/>
<dbReference type="AlphaFoldDB" id="A0A1Q9DNH6"/>
<dbReference type="EMBL" id="LSRX01000458">
    <property type="protein sequence ID" value="OLP96690.1"/>
    <property type="molecule type" value="Genomic_DNA"/>
</dbReference>
<dbReference type="Proteomes" id="UP000186817">
    <property type="component" value="Unassembled WGS sequence"/>
</dbReference>
<evidence type="ECO:0000313" key="1">
    <source>
        <dbReference type="EMBL" id="OLP96690.1"/>
    </source>
</evidence>
<accession>A0A1Q9DNH6</accession>
<evidence type="ECO:0000313" key="2">
    <source>
        <dbReference type="Proteomes" id="UP000186817"/>
    </source>
</evidence>
<keyword evidence="2" id="KW-1185">Reference proteome</keyword>
<gene>
    <name evidence="1" type="ORF">AK812_SmicGene21066</name>
</gene>